<evidence type="ECO:0000256" key="4">
    <source>
        <dbReference type="PROSITE-ProRule" id="PRU00452"/>
    </source>
</evidence>
<keyword evidence="2 4" id="KW-0863">Zinc-finger</keyword>
<dbReference type="EMBL" id="JAIWYP010000003">
    <property type="protein sequence ID" value="KAH3857529.1"/>
    <property type="molecule type" value="Genomic_DNA"/>
</dbReference>
<feature type="compositionally biased region" description="Basic and acidic residues" evidence="5">
    <location>
        <begin position="198"/>
        <end position="230"/>
    </location>
</feature>
<dbReference type="AlphaFoldDB" id="A0A9D4LGT8"/>
<dbReference type="Proteomes" id="UP000828390">
    <property type="component" value="Unassembled WGS sequence"/>
</dbReference>
<keyword evidence="8" id="KW-1185">Reference proteome</keyword>
<comment type="caution">
    <text evidence="7">The sequence shown here is derived from an EMBL/GenBank/DDBJ whole genome shotgun (WGS) entry which is preliminary data.</text>
</comment>
<sequence length="390" mass="44892">MDSPGCQIVGWEKRGSISISAAISRRVKQMEVNDERPKQIIKKSFTDAEDSEVSTTSLKASLICPIGKSRLVTPCRGEHCTHVQCMDVVTVLGLIMHRPTAKCPLCDKPVKMTTIYIDALFQQILTAVPEVVTDVTFAMDGSWSYTGEENNGGQSVGKSLNRSIIDLTATDDEVTPIKKTMLVSYARCQQPSNCHPSKQKDAGVKRRLRAPDLNKGKENVYSKKSLEKRRERNRRNTNKPYSRQDDLFSIRGDDHHGGSRDYNRKYTTKSNERRTNQYFASVKSDESWSNSYKGSYFDTDYAYESCSQHFRGDRDYYTRSVCYDDYDNEFPSYSSRSSFRSTYTAASERLHLRYFPGDRYDNPQCYNEGSYRRRNHNQLPDDLYDYNAYY</sequence>
<accession>A0A9D4LGT8</accession>
<evidence type="ECO:0000259" key="6">
    <source>
        <dbReference type="PROSITE" id="PS51044"/>
    </source>
</evidence>
<dbReference type="GO" id="GO:0000785">
    <property type="term" value="C:chromatin"/>
    <property type="evidence" value="ECO:0007669"/>
    <property type="project" value="TreeGrafter"/>
</dbReference>
<evidence type="ECO:0000313" key="7">
    <source>
        <dbReference type="EMBL" id="KAH3857529.1"/>
    </source>
</evidence>
<dbReference type="OrthoDB" id="6162286at2759"/>
<dbReference type="GO" id="GO:0016925">
    <property type="term" value="P:protein sumoylation"/>
    <property type="evidence" value="ECO:0007669"/>
    <property type="project" value="TreeGrafter"/>
</dbReference>
<dbReference type="InterPro" id="IPR013083">
    <property type="entry name" value="Znf_RING/FYVE/PHD"/>
</dbReference>
<dbReference type="PANTHER" id="PTHR10782:SF94">
    <property type="entry name" value="SUPPRESSOR OF VARIEGATION 2-10, ISOFORM I"/>
    <property type="match status" value="1"/>
</dbReference>
<evidence type="ECO:0000256" key="1">
    <source>
        <dbReference type="ARBA" id="ARBA00022723"/>
    </source>
</evidence>
<dbReference type="Pfam" id="PF02891">
    <property type="entry name" value="zf-MIZ"/>
    <property type="match status" value="1"/>
</dbReference>
<evidence type="ECO:0000313" key="8">
    <source>
        <dbReference type="Proteomes" id="UP000828390"/>
    </source>
</evidence>
<dbReference type="GO" id="GO:0003712">
    <property type="term" value="F:transcription coregulator activity"/>
    <property type="evidence" value="ECO:0007669"/>
    <property type="project" value="TreeGrafter"/>
</dbReference>
<dbReference type="GO" id="GO:0008270">
    <property type="term" value="F:zinc ion binding"/>
    <property type="evidence" value="ECO:0007669"/>
    <property type="project" value="UniProtKB-KW"/>
</dbReference>
<reference evidence="7" key="1">
    <citation type="journal article" date="2019" name="bioRxiv">
        <title>The Genome of the Zebra Mussel, Dreissena polymorpha: A Resource for Invasive Species Research.</title>
        <authorList>
            <person name="McCartney M.A."/>
            <person name="Auch B."/>
            <person name="Kono T."/>
            <person name="Mallez S."/>
            <person name="Zhang Y."/>
            <person name="Obille A."/>
            <person name="Becker A."/>
            <person name="Abrahante J.E."/>
            <person name="Garbe J."/>
            <person name="Badalamenti J.P."/>
            <person name="Herman A."/>
            <person name="Mangelson H."/>
            <person name="Liachko I."/>
            <person name="Sullivan S."/>
            <person name="Sone E.D."/>
            <person name="Koren S."/>
            <person name="Silverstein K.A.T."/>
            <person name="Beckman K.B."/>
            <person name="Gohl D.M."/>
        </authorList>
    </citation>
    <scope>NUCLEOTIDE SEQUENCE</scope>
    <source>
        <strain evidence="7">Duluth1</strain>
        <tissue evidence="7">Whole animal</tissue>
    </source>
</reference>
<protein>
    <recommendedName>
        <fullName evidence="6">SP-RING-type domain-containing protein</fullName>
    </recommendedName>
</protein>
<evidence type="ECO:0000256" key="2">
    <source>
        <dbReference type="ARBA" id="ARBA00022771"/>
    </source>
</evidence>
<dbReference type="CDD" id="cd16650">
    <property type="entry name" value="SP-RING_PIAS-like"/>
    <property type="match status" value="1"/>
</dbReference>
<dbReference type="InterPro" id="IPR004181">
    <property type="entry name" value="Znf_MIZ"/>
</dbReference>
<dbReference type="GO" id="GO:0061665">
    <property type="term" value="F:SUMO ligase activity"/>
    <property type="evidence" value="ECO:0007669"/>
    <property type="project" value="TreeGrafter"/>
</dbReference>
<evidence type="ECO:0000256" key="3">
    <source>
        <dbReference type="ARBA" id="ARBA00022833"/>
    </source>
</evidence>
<feature type="compositionally biased region" description="Basic and acidic residues" evidence="5">
    <location>
        <begin position="242"/>
        <end position="264"/>
    </location>
</feature>
<dbReference type="PROSITE" id="PS51044">
    <property type="entry name" value="ZF_SP_RING"/>
    <property type="match status" value="1"/>
</dbReference>
<organism evidence="7 8">
    <name type="scientific">Dreissena polymorpha</name>
    <name type="common">Zebra mussel</name>
    <name type="synonym">Mytilus polymorpha</name>
    <dbReference type="NCBI Taxonomy" id="45954"/>
    <lineage>
        <taxon>Eukaryota</taxon>
        <taxon>Metazoa</taxon>
        <taxon>Spiralia</taxon>
        <taxon>Lophotrochozoa</taxon>
        <taxon>Mollusca</taxon>
        <taxon>Bivalvia</taxon>
        <taxon>Autobranchia</taxon>
        <taxon>Heteroconchia</taxon>
        <taxon>Euheterodonta</taxon>
        <taxon>Imparidentia</taxon>
        <taxon>Neoheterodontei</taxon>
        <taxon>Myida</taxon>
        <taxon>Dreissenoidea</taxon>
        <taxon>Dreissenidae</taxon>
        <taxon>Dreissena</taxon>
    </lineage>
</organism>
<name>A0A9D4LGT8_DREPO</name>
<reference evidence="7" key="2">
    <citation type="submission" date="2020-11" db="EMBL/GenBank/DDBJ databases">
        <authorList>
            <person name="McCartney M.A."/>
            <person name="Auch B."/>
            <person name="Kono T."/>
            <person name="Mallez S."/>
            <person name="Becker A."/>
            <person name="Gohl D.M."/>
            <person name="Silverstein K.A.T."/>
            <person name="Koren S."/>
            <person name="Bechman K.B."/>
            <person name="Herman A."/>
            <person name="Abrahante J.E."/>
            <person name="Garbe J."/>
        </authorList>
    </citation>
    <scope>NUCLEOTIDE SEQUENCE</scope>
    <source>
        <strain evidence="7">Duluth1</strain>
        <tissue evidence="7">Whole animal</tissue>
    </source>
</reference>
<dbReference type="PANTHER" id="PTHR10782">
    <property type="entry name" value="ZINC FINGER MIZ DOMAIN-CONTAINING PROTEIN"/>
    <property type="match status" value="1"/>
</dbReference>
<feature type="region of interest" description="Disordered" evidence="5">
    <location>
        <begin position="190"/>
        <end position="264"/>
    </location>
</feature>
<gene>
    <name evidence="7" type="ORF">DPMN_100138</name>
</gene>
<dbReference type="Gene3D" id="3.30.40.10">
    <property type="entry name" value="Zinc/RING finger domain, C3HC4 (zinc finger)"/>
    <property type="match status" value="1"/>
</dbReference>
<proteinExistence type="predicted"/>
<keyword evidence="1" id="KW-0479">Metal-binding</keyword>
<dbReference type="GO" id="GO:0006357">
    <property type="term" value="P:regulation of transcription by RNA polymerase II"/>
    <property type="evidence" value="ECO:0007669"/>
    <property type="project" value="TreeGrafter"/>
</dbReference>
<evidence type="ECO:0000256" key="5">
    <source>
        <dbReference type="SAM" id="MobiDB-lite"/>
    </source>
</evidence>
<feature type="domain" description="SP-RING-type" evidence="6">
    <location>
        <begin position="49"/>
        <end position="130"/>
    </location>
</feature>
<keyword evidence="3" id="KW-0862">Zinc</keyword>